<dbReference type="GO" id="GO:0051015">
    <property type="term" value="F:actin filament binding"/>
    <property type="evidence" value="ECO:0007669"/>
    <property type="project" value="TreeGrafter"/>
</dbReference>
<evidence type="ECO:0000256" key="2">
    <source>
        <dbReference type="ARBA" id="ARBA00022833"/>
    </source>
</evidence>
<dbReference type="OrthoDB" id="1746725at2759"/>
<evidence type="ECO:0000259" key="6">
    <source>
        <dbReference type="PROSITE" id="PS50023"/>
    </source>
</evidence>
<feature type="region of interest" description="Disordered" evidence="5">
    <location>
        <begin position="544"/>
        <end position="572"/>
    </location>
</feature>
<dbReference type="GO" id="GO:0007010">
    <property type="term" value="P:cytoskeleton organization"/>
    <property type="evidence" value="ECO:0007669"/>
    <property type="project" value="InterPro"/>
</dbReference>
<dbReference type="Proteomes" id="UP000699462">
    <property type="component" value="Unassembled WGS sequence"/>
</dbReference>
<keyword evidence="3 4" id="KW-0440">LIM domain</keyword>
<dbReference type="PROSITE" id="PS00478">
    <property type="entry name" value="LIM_DOMAIN_1"/>
    <property type="match status" value="2"/>
</dbReference>
<dbReference type="GO" id="GO:0046872">
    <property type="term" value="F:metal ion binding"/>
    <property type="evidence" value="ECO:0007669"/>
    <property type="project" value="UniProtKB-KW"/>
</dbReference>
<dbReference type="InterPro" id="IPR036886">
    <property type="entry name" value="Villin_headpiece_dom_sf"/>
</dbReference>
<dbReference type="Gene3D" id="2.10.110.10">
    <property type="entry name" value="Cysteine Rich Protein"/>
    <property type="match status" value="2"/>
</dbReference>
<dbReference type="SMART" id="SM00153">
    <property type="entry name" value="VHP"/>
    <property type="match status" value="1"/>
</dbReference>
<dbReference type="Pfam" id="PF02209">
    <property type="entry name" value="VHP"/>
    <property type="match status" value="1"/>
</dbReference>
<proteinExistence type="predicted"/>
<feature type="domain" description="LIM zinc-binding" evidence="6">
    <location>
        <begin position="65"/>
        <end position="124"/>
    </location>
</feature>
<evidence type="ECO:0000259" key="7">
    <source>
        <dbReference type="PROSITE" id="PS51089"/>
    </source>
</evidence>
<dbReference type="PANTHER" id="PTHR24213">
    <property type="entry name" value="ACTIN-BINDING LIM PROTEIN"/>
    <property type="match status" value="1"/>
</dbReference>
<feature type="region of interest" description="Disordered" evidence="5">
    <location>
        <begin position="128"/>
        <end position="154"/>
    </location>
</feature>
<dbReference type="SUPFAM" id="SSF57716">
    <property type="entry name" value="Glucocorticoid receptor-like (DNA-binding domain)"/>
    <property type="match status" value="1"/>
</dbReference>
<dbReference type="SUPFAM" id="SSF47050">
    <property type="entry name" value="VHP, Villin headpiece domain"/>
    <property type="match status" value="1"/>
</dbReference>
<evidence type="ECO:0000256" key="4">
    <source>
        <dbReference type="PROSITE-ProRule" id="PRU00125"/>
    </source>
</evidence>
<feature type="domain" description="LIM zinc-binding" evidence="6">
    <location>
        <begin position="5"/>
        <end position="64"/>
    </location>
</feature>
<dbReference type="Gene3D" id="1.10.950.10">
    <property type="entry name" value="Villin headpiece domain"/>
    <property type="match status" value="1"/>
</dbReference>
<feature type="compositionally biased region" description="Basic and acidic residues" evidence="5">
    <location>
        <begin position="183"/>
        <end position="194"/>
    </location>
</feature>
<keyword evidence="9" id="KW-1185">Reference proteome</keyword>
<organism evidence="8 9">
    <name type="scientific">Paragonimus westermani</name>
    <dbReference type="NCBI Taxonomy" id="34504"/>
    <lineage>
        <taxon>Eukaryota</taxon>
        <taxon>Metazoa</taxon>
        <taxon>Spiralia</taxon>
        <taxon>Lophotrochozoa</taxon>
        <taxon>Platyhelminthes</taxon>
        <taxon>Trematoda</taxon>
        <taxon>Digenea</taxon>
        <taxon>Plagiorchiida</taxon>
        <taxon>Troglotremata</taxon>
        <taxon>Troglotrematidae</taxon>
        <taxon>Paragonimus</taxon>
    </lineage>
</organism>
<dbReference type="InterPro" id="IPR001781">
    <property type="entry name" value="Znf_LIM"/>
</dbReference>
<evidence type="ECO:0000256" key="5">
    <source>
        <dbReference type="SAM" id="MobiDB-lite"/>
    </source>
</evidence>
<keyword evidence="1 4" id="KW-0479">Metal-binding</keyword>
<dbReference type="GO" id="GO:0030032">
    <property type="term" value="P:lamellipodium assembly"/>
    <property type="evidence" value="ECO:0007669"/>
    <property type="project" value="TreeGrafter"/>
</dbReference>
<dbReference type="PROSITE" id="PS50023">
    <property type="entry name" value="LIM_DOMAIN_2"/>
    <property type="match status" value="2"/>
</dbReference>
<comment type="caution">
    <text evidence="8">The sequence shown here is derived from an EMBL/GenBank/DDBJ whole genome shotgun (WGS) entry which is preliminary data.</text>
</comment>
<accession>A0A8T0D5W3</accession>
<evidence type="ECO:0008006" key="10">
    <source>
        <dbReference type="Google" id="ProtNLM"/>
    </source>
</evidence>
<dbReference type="PROSITE" id="PS51089">
    <property type="entry name" value="HP"/>
    <property type="match status" value="1"/>
</dbReference>
<feature type="region of interest" description="Disordered" evidence="5">
    <location>
        <begin position="369"/>
        <end position="443"/>
    </location>
</feature>
<sequence length="824" mass="91891">MMVKILCEKCKRKCRGDVLRVSDKYFHKDCFKCSKCSKSLETGGFFIKDDGFYCQEDYQRYFVAKCKICSFDLVGEIVTVLDYSFHRECFKCTICATTFNPGDRVTVWHERFFCPNCIGHESIPTVQTQSSQPQSLQAHQLNGVPPSPMSVTEDDEGCISAADASLSELASPRVSNVQPPSTAKDKSVRVKENGESGLSKISEAKCISSTGNPQKSKSILRKTGTDNLQIRSSSRELGYMSADSGLGDRLLDQSKTMENQSNTPVLPEQRNSCENAPIISPGTVSSSHSRQSLLFRVPNSDYGRFLTQSYIHLNGDTPVPSHTDQYKRNVSFTTLNSSTCARGPKHFHLPESKSRFLPPGTKTHTMLFGRPTTNYAPTPTSTSRSNVAHTRRITPRTLASSATELRGKPIVTRDTSEHSTANGLNTRDESDAPLGNPKADMAENEDEVTFEARRLACFPSGHERDKTLPAPIERYDWPGPPASAVVLAELMRERRCRRREQARQNGTLGDEADDFESQEALSIDYSFDGTLDAGIGQAILREEAEQKRRSRSHQFLDPVSASRSPNAATEPLFKPRYATHQFASPSRNSLHFQTPAHHPLGYSMEFVHLGNRSWTLTPSQSCQSVRPGYTGGRLSVSQKTASLPASSLLLNSGRVDTTATGWQLRSVRGADTPSTERPLRSILSPSNRSYYHSVYTLPSSHRTDEDNFTTNGHSATAHFGQNGHADSDGNLLDSITADLSYPKVIRTPKPNAAFHKHLPPPPKIVPYEELRTFGRKTPRGFDRTALETYLSDEEFQRVLRLSRPAFYRLPEWKRNDLKRRADLF</sequence>
<dbReference type="Pfam" id="PF00412">
    <property type="entry name" value="LIM"/>
    <property type="match status" value="2"/>
</dbReference>
<dbReference type="PANTHER" id="PTHR24213:SF9">
    <property type="entry name" value="UNCOORDINATED 115A, ISOFORM B-RELATED"/>
    <property type="match status" value="1"/>
</dbReference>
<evidence type="ECO:0000256" key="3">
    <source>
        <dbReference type="ARBA" id="ARBA00023038"/>
    </source>
</evidence>
<dbReference type="CDD" id="cd09327">
    <property type="entry name" value="LIM1_abLIM"/>
    <property type="match status" value="1"/>
</dbReference>
<evidence type="ECO:0000313" key="8">
    <source>
        <dbReference type="EMBL" id="KAF8562128.1"/>
    </source>
</evidence>
<evidence type="ECO:0000256" key="1">
    <source>
        <dbReference type="ARBA" id="ARBA00022723"/>
    </source>
</evidence>
<protein>
    <recommendedName>
        <fullName evidence="10">Actin-binding LIM protein</fullName>
    </recommendedName>
</protein>
<keyword evidence="2 4" id="KW-0862">Zinc</keyword>
<evidence type="ECO:0000313" key="9">
    <source>
        <dbReference type="Proteomes" id="UP000699462"/>
    </source>
</evidence>
<feature type="compositionally biased region" description="Polar residues" evidence="5">
    <location>
        <begin position="371"/>
        <end position="388"/>
    </location>
</feature>
<feature type="region of interest" description="Disordered" evidence="5">
    <location>
        <begin position="169"/>
        <end position="196"/>
    </location>
</feature>
<gene>
    <name evidence="8" type="ORF">P879_04250</name>
</gene>
<dbReference type="SMART" id="SM00132">
    <property type="entry name" value="LIM"/>
    <property type="match status" value="2"/>
</dbReference>
<dbReference type="InterPro" id="IPR051618">
    <property type="entry name" value="Actin-binding_LIM"/>
</dbReference>
<dbReference type="AlphaFoldDB" id="A0A8T0D5W3"/>
<name>A0A8T0D5W3_9TREM</name>
<dbReference type="GO" id="GO:0015629">
    <property type="term" value="C:actin cytoskeleton"/>
    <property type="evidence" value="ECO:0007669"/>
    <property type="project" value="TreeGrafter"/>
</dbReference>
<dbReference type="EMBL" id="JTDF01021221">
    <property type="protein sequence ID" value="KAF8562128.1"/>
    <property type="molecule type" value="Genomic_DNA"/>
</dbReference>
<dbReference type="InterPro" id="IPR003128">
    <property type="entry name" value="Villin_headpiece"/>
</dbReference>
<reference evidence="8 9" key="1">
    <citation type="submission" date="2019-07" db="EMBL/GenBank/DDBJ databases">
        <title>Annotation for the trematode Paragonimus westermani.</title>
        <authorList>
            <person name="Choi Y.-J."/>
        </authorList>
    </citation>
    <scope>NUCLEOTIDE SEQUENCE [LARGE SCALE GENOMIC DNA]</scope>
    <source>
        <strain evidence="8">180907_Pwestermani</strain>
    </source>
</reference>
<feature type="domain" description="HP" evidence="7">
    <location>
        <begin position="759"/>
        <end position="824"/>
    </location>
</feature>